<dbReference type="InterPro" id="IPR054120">
    <property type="entry name" value="PBPA_dimer"/>
</dbReference>
<dbReference type="RefSeq" id="WP_048571465.1">
    <property type="nucleotide sequence ID" value="NZ_LFVU01000028.1"/>
</dbReference>
<dbReference type="GO" id="GO:0071555">
    <property type="term" value="P:cell wall organization"/>
    <property type="evidence" value="ECO:0007669"/>
    <property type="project" value="TreeGrafter"/>
</dbReference>
<evidence type="ECO:0000259" key="3">
    <source>
        <dbReference type="Pfam" id="PF21922"/>
    </source>
</evidence>
<dbReference type="PATRIC" id="fig|1121307.3.peg.678"/>
<keyword evidence="1" id="KW-0812">Transmembrane</keyword>
<evidence type="ECO:0000313" key="5">
    <source>
        <dbReference type="Proteomes" id="UP000036756"/>
    </source>
</evidence>
<dbReference type="Proteomes" id="UP000036756">
    <property type="component" value="Unassembled WGS sequence"/>
</dbReference>
<dbReference type="GO" id="GO:0008658">
    <property type="term" value="F:penicillin binding"/>
    <property type="evidence" value="ECO:0007669"/>
    <property type="project" value="InterPro"/>
</dbReference>
<protein>
    <submittedName>
        <fullName evidence="4">Penicillin-binding protein A</fullName>
        <ecNumber evidence="4">2.4.1.129</ecNumber>
    </submittedName>
</protein>
<dbReference type="OrthoDB" id="9766847at2"/>
<dbReference type="AlphaFoldDB" id="A0A0J8D9U4"/>
<dbReference type="GO" id="GO:0005886">
    <property type="term" value="C:plasma membrane"/>
    <property type="evidence" value="ECO:0007669"/>
    <property type="project" value="TreeGrafter"/>
</dbReference>
<keyword evidence="1" id="KW-0472">Membrane</keyword>
<dbReference type="InterPro" id="IPR012338">
    <property type="entry name" value="Beta-lactam/transpept-like"/>
</dbReference>
<gene>
    <name evidence="4" type="primary">pbpA</name>
    <name evidence="4" type="ORF">CLCY_1c03130</name>
</gene>
<dbReference type="EMBL" id="LFVU01000028">
    <property type="protein sequence ID" value="KMT21079.1"/>
    <property type="molecule type" value="Genomic_DNA"/>
</dbReference>
<dbReference type="SUPFAM" id="SSF56601">
    <property type="entry name" value="beta-lactamase/transpeptidase-like"/>
    <property type="match status" value="1"/>
</dbReference>
<dbReference type="Gene3D" id="3.40.710.10">
    <property type="entry name" value="DD-peptidase/beta-lactamase superfamily"/>
    <property type="match status" value="1"/>
</dbReference>
<feature type="domain" description="Penicillin binding protein A dimerisation" evidence="3">
    <location>
        <begin position="60"/>
        <end position="147"/>
    </location>
</feature>
<dbReference type="Pfam" id="PF21922">
    <property type="entry name" value="PBP_dimer_2"/>
    <property type="match status" value="1"/>
</dbReference>
<keyword evidence="4" id="KW-0328">Glycosyltransferase</keyword>
<name>A0A0J8D9U4_CLOCY</name>
<proteinExistence type="predicted"/>
<sequence length="485" mass="53013">MKNQDNMNLTKNIKSLVFFFTLCFFSIIVYLTYFNLYVGDKILDDPSNKRIRAEENKVLRGSILDKNGNVIAHSERTSNGSQKRIYDQGELFSHIVGYNSYVYGKSGIENTFNDNLQGKSSGHDIFGSIFRSLKESIKKDDKKGNDVVLTLDDSLQKTSLSALGDDKGAIVTMNPKTGEILSMVSAPIFDPQNIDKKFKTYNKDEKDTPLINRASQGYYPPGSVFKIVTAAAAYEHIPNIANSSIDCDGRLTIGNYTLKDYHGTAHGAISMAEAIKKSCNYFFGTLGMKLGFDNLISTAEKFMFNKSVSEDMLRYSIPIKTGSIKVDDPKSKSYMAQDAIGQHNVAANPMQMVMVASAVANKGKVMTPYVVKEVKDRYGKVVDKPTPKVLSEAMPENVASKLSNYMVGVVDDGTGTNAKIRGIEIAGKTGSAEDASKNATHAWFIGFAPANDPQIAIAIVVENGGVGGKRAASAAKKVLETYFNK</sequence>
<reference evidence="4 5" key="1">
    <citation type="submission" date="2015-06" db="EMBL/GenBank/DDBJ databases">
        <title>Draft genome sequence of the purine-degrading Clostridium cylindrosporum HC-1 (DSM 605).</title>
        <authorList>
            <person name="Poehlein A."/>
            <person name="Schiel-Bengelsdorf B."/>
            <person name="Bengelsdorf F."/>
            <person name="Daniel R."/>
            <person name="Duerre P."/>
        </authorList>
    </citation>
    <scope>NUCLEOTIDE SEQUENCE [LARGE SCALE GENOMIC DNA]</scope>
    <source>
        <strain evidence="4 5">DSM 605</strain>
    </source>
</reference>
<keyword evidence="5" id="KW-1185">Reference proteome</keyword>
<evidence type="ECO:0000256" key="1">
    <source>
        <dbReference type="SAM" id="Phobius"/>
    </source>
</evidence>
<dbReference type="Pfam" id="PF00905">
    <property type="entry name" value="Transpeptidase"/>
    <property type="match status" value="1"/>
</dbReference>
<accession>A0A0J8D9U4</accession>
<organism evidence="4 5">
    <name type="scientific">Clostridium cylindrosporum DSM 605</name>
    <dbReference type="NCBI Taxonomy" id="1121307"/>
    <lineage>
        <taxon>Bacteria</taxon>
        <taxon>Bacillati</taxon>
        <taxon>Bacillota</taxon>
        <taxon>Clostridia</taxon>
        <taxon>Eubacteriales</taxon>
        <taxon>Clostridiaceae</taxon>
        <taxon>Clostridium</taxon>
    </lineage>
</organism>
<dbReference type="Gene3D" id="3.90.1310.10">
    <property type="entry name" value="Penicillin-binding protein 2a (Domain 2)"/>
    <property type="match status" value="1"/>
</dbReference>
<keyword evidence="4" id="KW-0808">Transferase</keyword>
<dbReference type="InterPro" id="IPR001460">
    <property type="entry name" value="PCN-bd_Tpept"/>
</dbReference>
<dbReference type="InterPro" id="IPR050515">
    <property type="entry name" value="Beta-lactam/transpept"/>
</dbReference>
<feature type="domain" description="Penicillin-binding protein transpeptidase" evidence="2">
    <location>
        <begin position="168"/>
        <end position="480"/>
    </location>
</feature>
<dbReference type="PANTHER" id="PTHR30627:SF24">
    <property type="entry name" value="PENICILLIN-BINDING PROTEIN 4B"/>
    <property type="match status" value="1"/>
</dbReference>
<dbReference type="PANTHER" id="PTHR30627">
    <property type="entry name" value="PEPTIDOGLYCAN D,D-TRANSPEPTIDASE"/>
    <property type="match status" value="1"/>
</dbReference>
<dbReference type="STRING" id="1121307.CLCY_1c03130"/>
<keyword evidence="1" id="KW-1133">Transmembrane helix</keyword>
<evidence type="ECO:0000259" key="2">
    <source>
        <dbReference type="Pfam" id="PF00905"/>
    </source>
</evidence>
<dbReference type="GO" id="GO:0071972">
    <property type="term" value="F:peptidoglycan L,D-transpeptidase activity"/>
    <property type="evidence" value="ECO:0007669"/>
    <property type="project" value="TreeGrafter"/>
</dbReference>
<evidence type="ECO:0000313" key="4">
    <source>
        <dbReference type="EMBL" id="KMT21079.1"/>
    </source>
</evidence>
<comment type="caution">
    <text evidence="4">The sequence shown here is derived from an EMBL/GenBank/DDBJ whole genome shotgun (WGS) entry which is preliminary data.</text>
</comment>
<dbReference type="EC" id="2.4.1.129" evidence="4"/>
<feature type="transmembrane region" description="Helical" evidence="1">
    <location>
        <begin position="16"/>
        <end position="38"/>
    </location>
</feature>
<dbReference type="GO" id="GO:0016757">
    <property type="term" value="F:glycosyltransferase activity"/>
    <property type="evidence" value="ECO:0007669"/>
    <property type="project" value="UniProtKB-KW"/>
</dbReference>